<dbReference type="GO" id="GO:0003677">
    <property type="term" value="F:DNA binding"/>
    <property type="evidence" value="ECO:0007669"/>
    <property type="project" value="UniProtKB-KW"/>
</dbReference>
<dbReference type="Pfam" id="PF01381">
    <property type="entry name" value="HTH_3"/>
    <property type="match status" value="1"/>
</dbReference>
<dbReference type="InterPro" id="IPR010982">
    <property type="entry name" value="Lambda_DNA-bd_dom_sf"/>
</dbReference>
<accession>A0A510JDI7</accession>
<evidence type="ECO:0000259" key="2">
    <source>
        <dbReference type="PROSITE" id="PS50943"/>
    </source>
</evidence>
<dbReference type="SUPFAM" id="SSF47413">
    <property type="entry name" value="lambda repressor-like DNA-binding domains"/>
    <property type="match status" value="1"/>
</dbReference>
<dbReference type="EMBL" id="AP019822">
    <property type="protein sequence ID" value="BBM37284.1"/>
    <property type="molecule type" value="Genomic_DNA"/>
</dbReference>
<dbReference type="InterPro" id="IPR001387">
    <property type="entry name" value="Cro/C1-type_HTH"/>
</dbReference>
<keyword evidence="1" id="KW-0238">DNA-binding</keyword>
<dbReference type="Proteomes" id="UP000321606">
    <property type="component" value="Chromosome"/>
</dbReference>
<gene>
    <name evidence="3" type="ORF">JCM16774_2246</name>
</gene>
<organism evidence="3 4">
    <name type="scientific">Pseudoleptotrichia goodfellowii</name>
    <dbReference type="NCBI Taxonomy" id="157692"/>
    <lineage>
        <taxon>Bacteria</taxon>
        <taxon>Fusobacteriati</taxon>
        <taxon>Fusobacteriota</taxon>
        <taxon>Fusobacteriia</taxon>
        <taxon>Fusobacteriales</taxon>
        <taxon>Leptotrichiaceae</taxon>
        <taxon>Pseudoleptotrichia</taxon>
    </lineage>
</organism>
<dbReference type="RefSeq" id="WP_026738339.1">
    <property type="nucleotide sequence ID" value="NZ_AP019822.1"/>
</dbReference>
<dbReference type="Gene3D" id="1.10.260.40">
    <property type="entry name" value="lambda repressor-like DNA-binding domains"/>
    <property type="match status" value="1"/>
</dbReference>
<dbReference type="STRING" id="714315.GCA_000516535_02241"/>
<dbReference type="AlphaFoldDB" id="A0A510JDI7"/>
<dbReference type="KEGG" id="lgo:JCM16774_2246"/>
<protein>
    <recommendedName>
        <fullName evidence="2">HTH cro/C1-type domain-containing protein</fullName>
    </recommendedName>
</protein>
<dbReference type="InterPro" id="IPR013430">
    <property type="entry name" value="Toxin_antidote_HigA"/>
</dbReference>
<sequence length="359" mass="42292">MNKIIYKDIITFHPGYYIKKLIEETGMTQDELSKRLDTSGKYVSTLINGKIDLTDEMASKLSTVFGTSISLWLNLNKTFIEKKIEISELIRNDEETKLLKNLDYNFWVKLNLIQPVKKEIEKVRELQKYFKISSLSVLKRRDFLVRYRTEISKIREINVINSNAWAQTAINLGNNIQVEKFNEKKLRNYFSDIKKMTLQSPEVFSPFLKKIFSECGIALVFLPDLKNCEISGIIKWQNKDKVILVINDKRKYSDTFWFSLFQELDNVIKKRIASIIINHKNDEPKILEKKSNLFSKNLLIPEEKYNNFISNKRFDEISIIKFSKDLEIHPGIIITILQKEGFMPYKTNLNSLKQKYVFN</sequence>
<name>A0A510JDI7_9FUSO</name>
<dbReference type="OrthoDB" id="9796786at2"/>
<dbReference type="CDD" id="cd00093">
    <property type="entry name" value="HTH_XRE"/>
    <property type="match status" value="1"/>
</dbReference>
<dbReference type="SMART" id="SM00530">
    <property type="entry name" value="HTH_XRE"/>
    <property type="match status" value="1"/>
</dbReference>
<dbReference type="PANTHER" id="PTHR36924">
    <property type="entry name" value="ANTITOXIN HIGA-1"/>
    <property type="match status" value="1"/>
</dbReference>
<evidence type="ECO:0000313" key="3">
    <source>
        <dbReference type="EMBL" id="BBM37284.1"/>
    </source>
</evidence>
<dbReference type="PROSITE" id="PS50943">
    <property type="entry name" value="HTH_CROC1"/>
    <property type="match status" value="1"/>
</dbReference>
<evidence type="ECO:0000313" key="4">
    <source>
        <dbReference type="Proteomes" id="UP000321606"/>
    </source>
</evidence>
<dbReference type="PANTHER" id="PTHR36924:SF1">
    <property type="entry name" value="ANTITOXIN HIGA-1"/>
    <property type="match status" value="1"/>
</dbReference>
<proteinExistence type="predicted"/>
<evidence type="ECO:0000256" key="1">
    <source>
        <dbReference type="ARBA" id="ARBA00023125"/>
    </source>
</evidence>
<reference evidence="3 4" key="1">
    <citation type="submission" date="2019-07" db="EMBL/GenBank/DDBJ databases">
        <title>Complete Genome Sequence of Leptotrichia goodfellowii Strain JCM 16774.</title>
        <authorList>
            <person name="Watanabe S."/>
            <person name="Cui L."/>
        </authorList>
    </citation>
    <scope>NUCLEOTIDE SEQUENCE [LARGE SCALE GENOMIC DNA]</scope>
    <source>
        <strain evidence="3 4">JCM16774</strain>
    </source>
</reference>
<feature type="domain" description="HTH cro/C1-type" evidence="2">
    <location>
        <begin position="18"/>
        <end position="72"/>
    </location>
</feature>